<dbReference type="EMBL" id="JAHDYR010000020">
    <property type="protein sequence ID" value="KAG9393840.1"/>
    <property type="molecule type" value="Genomic_DNA"/>
</dbReference>
<proteinExistence type="predicted"/>
<dbReference type="Proteomes" id="UP000717585">
    <property type="component" value="Unassembled WGS sequence"/>
</dbReference>
<feature type="region of interest" description="Disordered" evidence="1">
    <location>
        <begin position="1"/>
        <end position="51"/>
    </location>
</feature>
<dbReference type="GO" id="GO:0016301">
    <property type="term" value="F:kinase activity"/>
    <property type="evidence" value="ECO:0007669"/>
    <property type="project" value="UniProtKB-KW"/>
</dbReference>
<protein>
    <submittedName>
        <fullName evidence="2">Protein kinase domain</fullName>
    </submittedName>
</protein>
<feature type="compositionally biased region" description="Basic residues" evidence="1">
    <location>
        <begin position="37"/>
        <end position="51"/>
    </location>
</feature>
<sequence length="187" mass="20721">MDSIPGVKVIKAKKATPKRQTPESRTPKEPKSYKLVRSSHKVTRTPKTVPKRIVPHPPDTWDIDAVKKCVKLLKSRPHVETAKMAHLRRAIQVSRQHRAMLVQQASVPRQREPRKPAIAFDPAVCSELVDAHRASAGRQTDTDSQYNEILAEWAPTKVTVGSKDSASKTNAGLDGARLKKLFIGIGS</sequence>
<name>A0A8J6AXB4_9EUKA</name>
<accession>A0A8J6AXB4</accession>
<comment type="caution">
    <text evidence="2">The sequence shown here is derived from an EMBL/GenBank/DDBJ whole genome shotgun (WGS) entry which is preliminary data.</text>
</comment>
<organism evidence="2 3">
    <name type="scientific">Carpediemonas membranifera</name>
    <dbReference type="NCBI Taxonomy" id="201153"/>
    <lineage>
        <taxon>Eukaryota</taxon>
        <taxon>Metamonada</taxon>
        <taxon>Carpediemonas-like organisms</taxon>
        <taxon>Carpediemonas</taxon>
    </lineage>
</organism>
<keyword evidence="2" id="KW-0808">Transferase</keyword>
<keyword evidence="2" id="KW-0418">Kinase</keyword>
<feature type="compositionally biased region" description="Basic and acidic residues" evidence="1">
    <location>
        <begin position="20"/>
        <end position="32"/>
    </location>
</feature>
<keyword evidence="3" id="KW-1185">Reference proteome</keyword>
<evidence type="ECO:0000313" key="3">
    <source>
        <dbReference type="Proteomes" id="UP000717585"/>
    </source>
</evidence>
<evidence type="ECO:0000313" key="2">
    <source>
        <dbReference type="EMBL" id="KAG9393840.1"/>
    </source>
</evidence>
<evidence type="ECO:0000256" key="1">
    <source>
        <dbReference type="SAM" id="MobiDB-lite"/>
    </source>
</evidence>
<gene>
    <name evidence="2" type="ORF">J8273_4703</name>
</gene>
<reference evidence="2" key="1">
    <citation type="submission" date="2021-05" db="EMBL/GenBank/DDBJ databases">
        <title>A free-living protist that lacks canonical eukaryotic 1 DNA replication and segregation systems.</title>
        <authorList>
            <person name="Salas-Leiva D.E."/>
            <person name="Tromer E.C."/>
            <person name="Curtis B.A."/>
            <person name="Jerlstrom-Hultqvist J."/>
            <person name="Kolisko M."/>
            <person name="Yi Z."/>
            <person name="Salas-Leiva J.S."/>
            <person name="Gallot-Lavallee L."/>
            <person name="Kops G.J.P.L."/>
            <person name="Archibald J.M."/>
            <person name="Simpson A.G.B."/>
            <person name="Roger A.J."/>
        </authorList>
    </citation>
    <scope>NUCLEOTIDE SEQUENCE</scope>
    <source>
        <strain evidence="2">BICM</strain>
    </source>
</reference>
<dbReference type="AlphaFoldDB" id="A0A8J6AXB4"/>